<dbReference type="AlphaFoldDB" id="A0A6A5ZM19"/>
<feature type="compositionally biased region" description="Low complexity" evidence="1">
    <location>
        <begin position="900"/>
        <end position="913"/>
    </location>
</feature>
<sequence length="1047" mass="111640">MRDGGSGPKRSKMSSYATPKLATSANGDQDSHRNRLSVASDGSPRYAASIATSARPRLSAKPIMTSKIPLPTLSRSPSPLAKATNKPRKPADRRSIPWPPSRKAPSPLSQETKSPVSMTPANANVHKPLPSAPVAQFVNPTSPPKVSRTLVDATVSTTPKDEEWPVISPENVSKSHSRPPSRPSSRALSANNPYAKYVTGSRQIETIQRRDASGGSANTHASTITNEDIALSVLKHPRRSAPEEVRRHASSEHRQSNVMRPSAIGHAISTPHNEAVQSPLTHKLKANGDGAKAAVDHTQQSNKSTIFIPLKKQPVGKTEKALSPITSGMPIVRRRSFRPGSTKWPSLDDSCSTQPGQNDGEQMTAPINSQTNVADIYPDLAHSHRSISLPQKTANNSGVDSASETSSFEEESKFREVVTSSGDRIRNLSTHNLRAGVGPVLRIAGDADSVIMGRSASTPDLPMLPDTSSQNSSGKMSFASLAGRISRQTMSITGNKRARSATPASAEVPPIIGSPTRVPPIRAMQPSRKFSADRMSKTSSASSSRQFVVPRKLSGLGDRRPGNFSSHRKSSVPTSVLQASGRSKVASIKVPLEVSGPAPPAPSQIPSGSGSRPIGIRKRAPIRSYIRETANDDPLSEAEETFLDGLVGISTPGEAADVTPPSNERFTFHPSNGTRATPPSSVRFATPASNGTRATPPSSGRIATSVRFTTPPDKARLTVPPRASSIVPRNTKMNTGNMTGTIAARKSSTAVSVTTDGGAPPTESRPISSASHLNFQVAPDEVNGESGENQEPAHETGKLRLKRSIRNLFPKRDCKNANAAKPNETKRMSMTGNALARRFRSSANASKPSLPDEMAAKPEEKHAPKPANGANVDAGHHARSAIPKLKASASSSEDQSAMRPEASATRSAARPATMSDAPELIDKLIQKADSFPEDSEERMRGIQIAQVRNSLYHHSLVMMQILTWWEQAIVNVIDMTQLAMIASEKAQKQARDAALCSEGVGMAVQSLVNALGMAGTLDDETTRDILELCHNAGFTLDREDGGHATKK</sequence>
<proteinExistence type="predicted"/>
<feature type="region of interest" description="Disordered" evidence="1">
    <location>
        <begin position="1"/>
        <end position="197"/>
    </location>
</feature>
<feature type="compositionally biased region" description="Polar residues" evidence="1">
    <location>
        <begin position="571"/>
        <end position="581"/>
    </location>
</feature>
<feature type="region of interest" description="Disordered" evidence="1">
    <location>
        <begin position="388"/>
        <end position="421"/>
    </location>
</feature>
<feature type="compositionally biased region" description="Polar residues" evidence="1">
    <location>
        <begin position="746"/>
        <end position="755"/>
    </location>
</feature>
<feature type="compositionally biased region" description="Low complexity" evidence="1">
    <location>
        <begin position="69"/>
        <end position="80"/>
    </location>
</feature>
<feature type="region of interest" description="Disordered" evidence="1">
    <location>
        <begin position="493"/>
        <end position="615"/>
    </location>
</feature>
<feature type="region of interest" description="Disordered" evidence="1">
    <location>
        <begin position="238"/>
        <end position="257"/>
    </location>
</feature>
<feature type="compositionally biased region" description="Polar residues" evidence="1">
    <location>
        <begin position="466"/>
        <end position="475"/>
    </location>
</feature>
<feature type="compositionally biased region" description="Basic and acidic residues" evidence="1">
    <location>
        <begin position="240"/>
        <end position="255"/>
    </location>
</feature>
<protein>
    <submittedName>
        <fullName evidence="2">Uncharacterized protein</fullName>
    </submittedName>
</protein>
<feature type="compositionally biased region" description="Polar residues" evidence="1">
    <location>
        <begin position="107"/>
        <end position="122"/>
    </location>
</feature>
<dbReference type="OrthoDB" id="5407305at2759"/>
<evidence type="ECO:0000313" key="2">
    <source>
        <dbReference type="EMBL" id="KAF2119291.1"/>
    </source>
</evidence>
<feature type="compositionally biased region" description="Polar residues" evidence="1">
    <location>
        <begin position="388"/>
        <end position="400"/>
    </location>
</feature>
<feature type="region of interest" description="Disordered" evidence="1">
    <location>
        <begin position="454"/>
        <end position="475"/>
    </location>
</feature>
<evidence type="ECO:0000313" key="3">
    <source>
        <dbReference type="Proteomes" id="UP000799770"/>
    </source>
</evidence>
<evidence type="ECO:0000256" key="1">
    <source>
        <dbReference type="SAM" id="MobiDB-lite"/>
    </source>
</evidence>
<feature type="region of interest" description="Disordered" evidence="1">
    <location>
        <begin position="841"/>
        <end position="917"/>
    </location>
</feature>
<feature type="compositionally biased region" description="Polar residues" evidence="1">
    <location>
        <begin position="13"/>
        <end position="28"/>
    </location>
</feature>
<feature type="compositionally biased region" description="Basic and acidic residues" evidence="1">
    <location>
        <begin position="854"/>
        <end position="863"/>
    </location>
</feature>
<feature type="region of interest" description="Disordered" evidence="1">
    <location>
        <begin position="745"/>
        <end position="767"/>
    </location>
</feature>
<keyword evidence="3" id="KW-1185">Reference proteome</keyword>
<feature type="compositionally biased region" description="Polar residues" evidence="1">
    <location>
        <begin position="349"/>
        <end position="365"/>
    </location>
</feature>
<accession>A0A6A5ZM19</accession>
<feature type="region of interest" description="Disordered" evidence="1">
    <location>
        <begin position="337"/>
        <end position="365"/>
    </location>
</feature>
<reference evidence="2" key="1">
    <citation type="journal article" date="2020" name="Stud. Mycol.">
        <title>101 Dothideomycetes genomes: a test case for predicting lifestyles and emergence of pathogens.</title>
        <authorList>
            <person name="Haridas S."/>
            <person name="Albert R."/>
            <person name="Binder M."/>
            <person name="Bloem J."/>
            <person name="Labutti K."/>
            <person name="Salamov A."/>
            <person name="Andreopoulos B."/>
            <person name="Baker S."/>
            <person name="Barry K."/>
            <person name="Bills G."/>
            <person name="Bluhm B."/>
            <person name="Cannon C."/>
            <person name="Castanera R."/>
            <person name="Culley D."/>
            <person name="Daum C."/>
            <person name="Ezra D."/>
            <person name="Gonzalez J."/>
            <person name="Henrissat B."/>
            <person name="Kuo A."/>
            <person name="Liang C."/>
            <person name="Lipzen A."/>
            <person name="Lutzoni F."/>
            <person name="Magnuson J."/>
            <person name="Mondo S."/>
            <person name="Nolan M."/>
            <person name="Ohm R."/>
            <person name="Pangilinan J."/>
            <person name="Park H.-J."/>
            <person name="Ramirez L."/>
            <person name="Alfaro M."/>
            <person name="Sun H."/>
            <person name="Tritt A."/>
            <person name="Yoshinaga Y."/>
            <person name="Zwiers L.-H."/>
            <person name="Turgeon B."/>
            <person name="Goodwin S."/>
            <person name="Spatafora J."/>
            <person name="Crous P."/>
            <person name="Grigoriev I."/>
        </authorList>
    </citation>
    <scope>NUCLEOTIDE SEQUENCE</scope>
    <source>
        <strain evidence="2">CBS 627.86</strain>
    </source>
</reference>
<name>A0A6A5ZM19_9PLEO</name>
<dbReference type="EMBL" id="ML977315">
    <property type="protein sequence ID" value="KAF2119291.1"/>
    <property type="molecule type" value="Genomic_DNA"/>
</dbReference>
<organism evidence="2 3">
    <name type="scientific">Lophiotrema nucula</name>
    <dbReference type="NCBI Taxonomy" id="690887"/>
    <lineage>
        <taxon>Eukaryota</taxon>
        <taxon>Fungi</taxon>
        <taxon>Dikarya</taxon>
        <taxon>Ascomycota</taxon>
        <taxon>Pezizomycotina</taxon>
        <taxon>Dothideomycetes</taxon>
        <taxon>Pleosporomycetidae</taxon>
        <taxon>Pleosporales</taxon>
        <taxon>Lophiotremataceae</taxon>
        <taxon>Lophiotrema</taxon>
    </lineage>
</organism>
<gene>
    <name evidence="2" type="ORF">BDV96DRAFT_642327</name>
</gene>
<dbReference type="Proteomes" id="UP000799770">
    <property type="component" value="Unassembled WGS sequence"/>
</dbReference>